<dbReference type="InterPro" id="IPR029119">
    <property type="entry name" value="MutY_C"/>
</dbReference>
<sequence>MSFSKIILQWYSGHKRTLPWRGSRDPYKIWLSEIILQQTRVAQGTPYYLKFVEHFPTVTDLAMASEAQVLKLWQGLGYYSRARNLHATAKKVAFDLGGKFPSTYEELMKLKGVGDYTASAIASICFDEPQPVVDGNVYRVLARYFGIDKPINDSKGSTYFKRLAREIMDVENIRDYNQGIMEFGAIQCAPQNPYCLHCPLNQSCVALQKNVVKELPVKLKKTKVRHRYFNYLVPITKNENGANSTLLRQRKSKGIWQNLWEFPLLESEGDIDLSQIKARIPEVLPLHGNSEVELFNESPIVHKLSHQHLYTKFWIVQSNTDLTGAIPFDALEEYAVPVLLADFIKTYKI</sequence>
<evidence type="ECO:0000256" key="13">
    <source>
        <dbReference type="ARBA" id="ARBA00023295"/>
    </source>
</evidence>
<dbReference type="Pfam" id="PF14815">
    <property type="entry name" value="NUDIX_4"/>
    <property type="match status" value="1"/>
</dbReference>
<dbReference type="InterPro" id="IPR000445">
    <property type="entry name" value="HhH_motif"/>
</dbReference>
<dbReference type="CDD" id="cd00056">
    <property type="entry name" value="ENDO3c"/>
    <property type="match status" value="1"/>
</dbReference>
<dbReference type="GO" id="GO:0006298">
    <property type="term" value="P:mismatch repair"/>
    <property type="evidence" value="ECO:0007669"/>
    <property type="project" value="TreeGrafter"/>
</dbReference>
<dbReference type="GO" id="GO:0051539">
    <property type="term" value="F:4 iron, 4 sulfur cluster binding"/>
    <property type="evidence" value="ECO:0007669"/>
    <property type="project" value="UniProtKB-UniRule"/>
</dbReference>
<dbReference type="Pfam" id="PF00633">
    <property type="entry name" value="HHH"/>
    <property type="match status" value="1"/>
</dbReference>
<dbReference type="AlphaFoldDB" id="A0A967E4U7"/>
<evidence type="ECO:0000256" key="9">
    <source>
        <dbReference type="ARBA" id="ARBA00022801"/>
    </source>
</evidence>
<evidence type="ECO:0000259" key="15">
    <source>
        <dbReference type="SMART" id="SM00478"/>
    </source>
</evidence>
<dbReference type="Gene3D" id="1.10.1670.10">
    <property type="entry name" value="Helix-hairpin-Helix base-excision DNA repair enzymes (C-terminal)"/>
    <property type="match status" value="1"/>
</dbReference>
<dbReference type="SUPFAM" id="SSF48150">
    <property type="entry name" value="DNA-glycosylase"/>
    <property type="match status" value="1"/>
</dbReference>
<dbReference type="GO" id="GO:0006284">
    <property type="term" value="P:base-excision repair"/>
    <property type="evidence" value="ECO:0007669"/>
    <property type="project" value="UniProtKB-UniRule"/>
</dbReference>
<keyword evidence="11" id="KW-0411">Iron-sulfur</keyword>
<evidence type="ECO:0000256" key="14">
    <source>
        <dbReference type="RuleBase" id="RU365096"/>
    </source>
</evidence>
<protein>
    <recommendedName>
        <fullName evidence="5 14">Adenine DNA glycosylase</fullName>
        <ecNumber evidence="4 14">3.2.2.31</ecNumber>
    </recommendedName>
</protein>
<dbReference type="Proteomes" id="UP000707206">
    <property type="component" value="Unassembled WGS sequence"/>
</dbReference>
<evidence type="ECO:0000256" key="7">
    <source>
        <dbReference type="ARBA" id="ARBA00022723"/>
    </source>
</evidence>
<evidence type="ECO:0000256" key="5">
    <source>
        <dbReference type="ARBA" id="ARBA00022023"/>
    </source>
</evidence>
<dbReference type="InterPro" id="IPR003265">
    <property type="entry name" value="HhH-GPD_domain"/>
</dbReference>
<accession>A0A967E4U7</accession>
<dbReference type="Gene3D" id="3.90.79.10">
    <property type="entry name" value="Nucleoside Triphosphate Pyrophosphohydrolase"/>
    <property type="match status" value="1"/>
</dbReference>
<reference evidence="16" key="2">
    <citation type="submission" date="2020-03" db="EMBL/GenBank/DDBJ databases">
        <title>Flavobacteriaceae bacterium strain TP-CH-4, a member of the family Flavobacteriaceae isolated from a deep-sea seamount.</title>
        <authorList>
            <person name="Zhang D.-C."/>
        </authorList>
    </citation>
    <scope>NUCLEOTIDE SEQUENCE</scope>
    <source>
        <strain evidence="16">TP-CH-4</strain>
    </source>
</reference>
<reference evidence="16" key="1">
    <citation type="submission" date="2019-07" db="EMBL/GenBank/DDBJ databases">
        <authorList>
            <person name="De-Chao Zhang Q."/>
        </authorList>
    </citation>
    <scope>NUCLEOTIDE SEQUENCE</scope>
    <source>
        <strain evidence="16">TP-CH-4</strain>
    </source>
</reference>
<dbReference type="InterPro" id="IPR044298">
    <property type="entry name" value="MIG/MutY"/>
</dbReference>
<dbReference type="SUPFAM" id="SSF55811">
    <property type="entry name" value="Nudix"/>
    <property type="match status" value="1"/>
</dbReference>
<dbReference type="InterPro" id="IPR015797">
    <property type="entry name" value="NUDIX_hydrolase-like_dom_sf"/>
</dbReference>
<evidence type="ECO:0000256" key="12">
    <source>
        <dbReference type="ARBA" id="ARBA00023204"/>
    </source>
</evidence>
<keyword evidence="12" id="KW-0234">DNA repair</keyword>
<keyword evidence="6" id="KW-0004">4Fe-4S</keyword>
<evidence type="ECO:0000256" key="11">
    <source>
        <dbReference type="ARBA" id="ARBA00023014"/>
    </source>
</evidence>
<dbReference type="GO" id="GO:0046872">
    <property type="term" value="F:metal ion binding"/>
    <property type="evidence" value="ECO:0007669"/>
    <property type="project" value="UniProtKB-UniRule"/>
</dbReference>
<keyword evidence="13 14" id="KW-0326">Glycosidase</keyword>
<dbReference type="FunFam" id="1.10.340.30:FF:000002">
    <property type="entry name" value="Adenine DNA glycosylase"/>
    <property type="match status" value="1"/>
</dbReference>
<dbReference type="GO" id="GO:0000701">
    <property type="term" value="F:purine-specific mismatch base pair DNA N-glycosylase activity"/>
    <property type="evidence" value="ECO:0007669"/>
    <property type="project" value="UniProtKB-EC"/>
</dbReference>
<comment type="function">
    <text evidence="2">Adenine glycosylase active on G-A mispairs. MutY also corrects error-prone DNA synthesis past GO lesions which are due to the oxidatively damaged form of guanine: 7,8-dihydro-8-oxoguanine (8-oxo-dGTP).</text>
</comment>
<dbReference type="GO" id="GO:0034039">
    <property type="term" value="F:8-oxo-7,8-dihydroguanine DNA N-glycosylase activity"/>
    <property type="evidence" value="ECO:0007669"/>
    <property type="project" value="TreeGrafter"/>
</dbReference>
<comment type="caution">
    <text evidence="16">The sequence shown here is derived from an EMBL/GenBank/DDBJ whole genome shotgun (WGS) entry which is preliminary data.</text>
</comment>
<evidence type="ECO:0000256" key="2">
    <source>
        <dbReference type="ARBA" id="ARBA00002933"/>
    </source>
</evidence>
<evidence type="ECO:0000256" key="3">
    <source>
        <dbReference type="ARBA" id="ARBA00008343"/>
    </source>
</evidence>
<evidence type="ECO:0000313" key="17">
    <source>
        <dbReference type="Proteomes" id="UP000707206"/>
    </source>
</evidence>
<dbReference type="PANTHER" id="PTHR42944">
    <property type="entry name" value="ADENINE DNA GLYCOSYLASE"/>
    <property type="match status" value="1"/>
</dbReference>
<keyword evidence="8 14" id="KW-0227">DNA damage</keyword>
<comment type="catalytic activity">
    <reaction evidence="1 14">
        <text>Hydrolyzes free adenine bases from 7,8-dihydro-8-oxoguanine:adenine mismatched double-stranded DNA, leaving an apurinic site.</text>
        <dbReference type="EC" id="3.2.2.31"/>
    </reaction>
</comment>
<dbReference type="RefSeq" id="WP_152573229.1">
    <property type="nucleotide sequence ID" value="NZ_VIKU02000001.1"/>
</dbReference>
<dbReference type="PANTHER" id="PTHR42944:SF1">
    <property type="entry name" value="ADENINE DNA GLYCOSYLASE"/>
    <property type="match status" value="1"/>
</dbReference>
<name>A0A967E4U7_9FLAO</name>
<gene>
    <name evidence="16" type="primary">mutY</name>
    <name evidence="16" type="ORF">FK220_005360</name>
</gene>
<dbReference type="EC" id="3.2.2.31" evidence="4 14"/>
<proteinExistence type="inferred from homology"/>
<evidence type="ECO:0000256" key="6">
    <source>
        <dbReference type="ARBA" id="ARBA00022485"/>
    </source>
</evidence>
<evidence type="ECO:0000313" key="16">
    <source>
        <dbReference type="EMBL" id="NHF58757.1"/>
    </source>
</evidence>
<evidence type="ECO:0000256" key="8">
    <source>
        <dbReference type="ARBA" id="ARBA00022763"/>
    </source>
</evidence>
<dbReference type="GO" id="GO:0035485">
    <property type="term" value="F:adenine/guanine mispair binding"/>
    <property type="evidence" value="ECO:0007669"/>
    <property type="project" value="TreeGrafter"/>
</dbReference>
<dbReference type="Gene3D" id="1.10.340.30">
    <property type="entry name" value="Hypothetical protein, domain 2"/>
    <property type="match status" value="1"/>
</dbReference>
<organism evidence="16 17">
    <name type="scientific">Pelagihabitans pacificus</name>
    <dbReference type="NCBI Taxonomy" id="2696054"/>
    <lineage>
        <taxon>Bacteria</taxon>
        <taxon>Pseudomonadati</taxon>
        <taxon>Bacteroidota</taxon>
        <taxon>Flavobacteriia</taxon>
        <taxon>Flavobacteriales</taxon>
        <taxon>Flavobacteriaceae</taxon>
        <taxon>Pelagihabitans</taxon>
    </lineage>
</organism>
<feature type="domain" description="HhH-GPD" evidence="15">
    <location>
        <begin position="35"/>
        <end position="186"/>
    </location>
</feature>
<dbReference type="InterPro" id="IPR005760">
    <property type="entry name" value="A/G_AdeGlyc_MutY"/>
</dbReference>
<evidence type="ECO:0000256" key="10">
    <source>
        <dbReference type="ARBA" id="ARBA00023004"/>
    </source>
</evidence>
<dbReference type="Pfam" id="PF00730">
    <property type="entry name" value="HhH-GPD"/>
    <property type="match status" value="1"/>
</dbReference>
<dbReference type="GO" id="GO:0032357">
    <property type="term" value="F:oxidized purine DNA binding"/>
    <property type="evidence" value="ECO:0007669"/>
    <property type="project" value="TreeGrafter"/>
</dbReference>
<dbReference type="SMART" id="SM00478">
    <property type="entry name" value="ENDO3c"/>
    <property type="match status" value="1"/>
</dbReference>
<keyword evidence="10 14" id="KW-0408">Iron</keyword>
<keyword evidence="9" id="KW-0378">Hydrolase</keyword>
<dbReference type="NCBIfam" id="TIGR01084">
    <property type="entry name" value="mutY"/>
    <property type="match status" value="1"/>
</dbReference>
<dbReference type="CDD" id="cd03431">
    <property type="entry name" value="NUDIX_DNA_Glycosylase_C-MutY"/>
    <property type="match status" value="1"/>
</dbReference>
<dbReference type="EMBL" id="VIKU02000001">
    <property type="protein sequence ID" value="NHF58757.1"/>
    <property type="molecule type" value="Genomic_DNA"/>
</dbReference>
<evidence type="ECO:0000256" key="1">
    <source>
        <dbReference type="ARBA" id="ARBA00000843"/>
    </source>
</evidence>
<comment type="cofactor">
    <cofactor evidence="14">
        <name>[4Fe-4S] cluster</name>
        <dbReference type="ChEBI" id="CHEBI:49883"/>
    </cofactor>
    <text evidence="14">Binds 1 [4Fe-4S] cluster.</text>
</comment>
<evidence type="ECO:0000256" key="4">
    <source>
        <dbReference type="ARBA" id="ARBA00012045"/>
    </source>
</evidence>
<dbReference type="InterPro" id="IPR011257">
    <property type="entry name" value="DNA_glycosylase"/>
</dbReference>
<dbReference type="InterPro" id="IPR023170">
    <property type="entry name" value="HhH_base_excis_C"/>
</dbReference>
<keyword evidence="7" id="KW-0479">Metal-binding</keyword>
<keyword evidence="17" id="KW-1185">Reference proteome</keyword>
<comment type="similarity">
    <text evidence="3 14">Belongs to the Nth/MutY family.</text>
</comment>